<dbReference type="Pfam" id="PF12724">
    <property type="entry name" value="Flavodoxin_5"/>
    <property type="match status" value="1"/>
</dbReference>
<keyword evidence="3" id="KW-1185">Reference proteome</keyword>
<reference evidence="2 3" key="1">
    <citation type="submission" date="2009-01" db="EMBL/GenBank/DDBJ databases">
        <authorList>
            <person name="Fulton L."/>
            <person name="Clifton S."/>
            <person name="Fulton B."/>
            <person name="Xu J."/>
            <person name="Minx P."/>
            <person name="Pepin K.H."/>
            <person name="Johnson M."/>
            <person name="Bhonagiri V."/>
            <person name="Nash W.E."/>
            <person name="Mardis E.R."/>
            <person name="Wilson R.K."/>
        </authorList>
    </citation>
    <scope>NUCLEOTIDE SEQUENCE [LARGE SCALE GENOMIC DNA]</scope>
    <source>
        <strain evidence="3">DSM 10507 / JCM 14656 / S5a33</strain>
    </source>
</reference>
<evidence type="ECO:0000313" key="2">
    <source>
        <dbReference type="EMBL" id="EEG47718.1"/>
    </source>
</evidence>
<dbReference type="SUPFAM" id="SSF52218">
    <property type="entry name" value="Flavoproteins"/>
    <property type="match status" value="1"/>
</dbReference>
<feature type="domain" description="Flavodoxin" evidence="1">
    <location>
        <begin position="4"/>
        <end position="138"/>
    </location>
</feature>
<reference evidence="2 3" key="2">
    <citation type="submission" date="2009-02" db="EMBL/GenBank/DDBJ databases">
        <title>Draft genome sequence of Blautia hydrogenotrophica DSM 10507 (Ruminococcus hydrogenotrophicus DSM 10507).</title>
        <authorList>
            <person name="Sudarsanam P."/>
            <person name="Ley R."/>
            <person name="Guruge J."/>
            <person name="Turnbaugh P.J."/>
            <person name="Mahowald M."/>
            <person name="Liep D."/>
            <person name="Gordon J."/>
        </authorList>
    </citation>
    <scope>NUCLEOTIDE SEQUENCE [LARGE SCALE GENOMIC DNA]</scope>
    <source>
        <strain evidence="3">DSM 10507 / JCM 14656 / S5a33</strain>
    </source>
</reference>
<proteinExistence type="predicted"/>
<dbReference type="PANTHER" id="PTHR38030:SF2">
    <property type="entry name" value="PROTOPORPHYRINOGEN IX DEHYDROGENASE [QUINONE]"/>
    <property type="match status" value="1"/>
</dbReference>
<dbReference type="GO" id="GO:0009055">
    <property type="term" value="F:electron transfer activity"/>
    <property type="evidence" value="ECO:0007669"/>
    <property type="project" value="InterPro"/>
</dbReference>
<dbReference type="InterPro" id="IPR052200">
    <property type="entry name" value="Protoporphyrinogen_IX_DH"/>
</dbReference>
<dbReference type="InterPro" id="IPR029039">
    <property type="entry name" value="Flavoprotein-like_sf"/>
</dbReference>
<dbReference type="Proteomes" id="UP000003100">
    <property type="component" value="Unassembled WGS sequence"/>
</dbReference>
<evidence type="ECO:0000313" key="3">
    <source>
        <dbReference type="Proteomes" id="UP000003100"/>
    </source>
</evidence>
<dbReference type="GeneID" id="86823247"/>
<dbReference type="InterPro" id="IPR001226">
    <property type="entry name" value="Flavodoxin_CS"/>
</dbReference>
<dbReference type="InterPro" id="IPR026816">
    <property type="entry name" value="Flavodoxin_dom"/>
</dbReference>
<organism evidence="2 3">
    <name type="scientific">Blautia hydrogenotrophica (strain DSM 10507 / JCM 14656 / S5a33)</name>
    <name type="common">Ruminococcus hydrogenotrophicus</name>
    <dbReference type="NCBI Taxonomy" id="476272"/>
    <lineage>
        <taxon>Bacteria</taxon>
        <taxon>Bacillati</taxon>
        <taxon>Bacillota</taxon>
        <taxon>Clostridia</taxon>
        <taxon>Lachnospirales</taxon>
        <taxon>Lachnospiraceae</taxon>
        <taxon>Blautia</taxon>
    </lineage>
</organism>
<evidence type="ECO:0000259" key="1">
    <source>
        <dbReference type="Pfam" id="PF12724"/>
    </source>
</evidence>
<dbReference type="eggNOG" id="COG4635">
    <property type="taxonomic scope" value="Bacteria"/>
</dbReference>
<gene>
    <name evidence="2" type="ORF">RUMHYD_03425</name>
</gene>
<dbReference type="HOGENOM" id="CLU_108839_1_0_9"/>
<dbReference type="PROSITE" id="PS00201">
    <property type="entry name" value="FLAVODOXIN"/>
    <property type="match status" value="1"/>
</dbReference>
<protein>
    <recommendedName>
        <fullName evidence="1">Flavodoxin domain-containing protein</fullName>
    </recommendedName>
</protein>
<name>C0CRB1_BLAHS</name>
<dbReference type="Gene3D" id="3.40.50.360">
    <property type="match status" value="1"/>
</dbReference>
<sequence length="174" mass="20363">MREVIIYCSKTGFTKRYAQWLQESLGCSCIPWEEVQTVDLGSYDTVIFASWIHAGKIQQLPWFLSQSLKAATKIVLVTGAAPPDNEETRRTLEANFKDCRQEEYKVFYLQSGLCYEKMGWKDRLMMKVFSKMLDRMKEKDGTKKEMAGLVKNSFDYSKRENLQPVIEYAERHCR</sequence>
<dbReference type="PATRIC" id="fig|476272.21.peg.100"/>
<dbReference type="PANTHER" id="PTHR38030">
    <property type="entry name" value="PROTOPORPHYRINOGEN IX DEHYDROGENASE [MENAQUINONE]"/>
    <property type="match status" value="1"/>
</dbReference>
<accession>C0CRB1</accession>
<dbReference type="GO" id="GO:0006783">
    <property type="term" value="P:heme biosynthetic process"/>
    <property type="evidence" value="ECO:0007669"/>
    <property type="project" value="TreeGrafter"/>
</dbReference>
<dbReference type="GO" id="GO:0010181">
    <property type="term" value="F:FMN binding"/>
    <property type="evidence" value="ECO:0007669"/>
    <property type="project" value="InterPro"/>
</dbReference>
<dbReference type="RefSeq" id="WP_005951760.1">
    <property type="nucleotide sequence ID" value="NZ_CP136423.1"/>
</dbReference>
<comment type="caution">
    <text evidence="2">The sequence shown here is derived from an EMBL/GenBank/DDBJ whole genome shotgun (WGS) entry which is preliminary data.</text>
</comment>
<dbReference type="AlphaFoldDB" id="C0CRB1"/>
<dbReference type="GO" id="GO:0070819">
    <property type="term" value="F:menaquinone-dependent protoporphyrinogen oxidase activity"/>
    <property type="evidence" value="ECO:0007669"/>
    <property type="project" value="TreeGrafter"/>
</dbReference>
<dbReference type="EMBL" id="ACBZ01000180">
    <property type="protein sequence ID" value="EEG47718.1"/>
    <property type="molecule type" value="Genomic_DNA"/>
</dbReference>